<protein>
    <recommendedName>
        <fullName evidence="3">VapC45 PIN like domain-containing protein</fullName>
    </recommendedName>
</protein>
<evidence type="ECO:0000313" key="2">
    <source>
        <dbReference type="Proteomes" id="UP000315017"/>
    </source>
</evidence>
<evidence type="ECO:0008006" key="3">
    <source>
        <dbReference type="Google" id="ProtNLM"/>
    </source>
</evidence>
<dbReference type="Proteomes" id="UP000315017">
    <property type="component" value="Chromosome"/>
</dbReference>
<organism evidence="1 2">
    <name type="scientific">Anatilimnocola aggregata</name>
    <dbReference type="NCBI Taxonomy" id="2528021"/>
    <lineage>
        <taxon>Bacteria</taxon>
        <taxon>Pseudomonadati</taxon>
        <taxon>Planctomycetota</taxon>
        <taxon>Planctomycetia</taxon>
        <taxon>Pirellulales</taxon>
        <taxon>Pirellulaceae</taxon>
        <taxon>Anatilimnocola</taxon>
    </lineage>
</organism>
<sequence>MRILVDECVPRPFARQFPEHVVSTIVEQGWAGKKNGELLGLMAAAGWEALITVDQNLRYQQNLTGTPVAVLVLLALSNRLTDLLPLVGSAKGVLQVIQPGQVIEVIAPTG</sequence>
<accession>A0A517YP17</accession>
<proteinExistence type="predicted"/>
<dbReference type="KEGG" id="aagg:ETAA8_71260"/>
<keyword evidence="2" id="KW-1185">Reference proteome</keyword>
<dbReference type="EMBL" id="CP036274">
    <property type="protein sequence ID" value="QDU31964.1"/>
    <property type="molecule type" value="Genomic_DNA"/>
</dbReference>
<dbReference type="OrthoDB" id="8085537at2"/>
<dbReference type="AlphaFoldDB" id="A0A517YP17"/>
<dbReference type="RefSeq" id="WP_145100000.1">
    <property type="nucleotide sequence ID" value="NZ_CP036274.1"/>
</dbReference>
<reference evidence="1 2" key="1">
    <citation type="submission" date="2019-02" db="EMBL/GenBank/DDBJ databases">
        <title>Deep-cultivation of Planctomycetes and their phenomic and genomic characterization uncovers novel biology.</title>
        <authorList>
            <person name="Wiegand S."/>
            <person name="Jogler M."/>
            <person name="Boedeker C."/>
            <person name="Pinto D."/>
            <person name="Vollmers J."/>
            <person name="Rivas-Marin E."/>
            <person name="Kohn T."/>
            <person name="Peeters S.H."/>
            <person name="Heuer A."/>
            <person name="Rast P."/>
            <person name="Oberbeckmann S."/>
            <person name="Bunk B."/>
            <person name="Jeske O."/>
            <person name="Meyerdierks A."/>
            <person name="Storesund J.E."/>
            <person name="Kallscheuer N."/>
            <person name="Luecker S."/>
            <person name="Lage O.M."/>
            <person name="Pohl T."/>
            <person name="Merkel B.J."/>
            <person name="Hornburger P."/>
            <person name="Mueller R.-W."/>
            <person name="Bruemmer F."/>
            <person name="Labrenz M."/>
            <person name="Spormann A.M."/>
            <person name="Op den Camp H."/>
            <person name="Overmann J."/>
            <person name="Amann R."/>
            <person name="Jetten M.S.M."/>
            <person name="Mascher T."/>
            <person name="Medema M.H."/>
            <person name="Devos D.P."/>
            <person name="Kaster A.-K."/>
            <person name="Ovreas L."/>
            <person name="Rohde M."/>
            <person name="Galperin M.Y."/>
            <person name="Jogler C."/>
        </authorList>
    </citation>
    <scope>NUCLEOTIDE SEQUENCE [LARGE SCALE GENOMIC DNA]</scope>
    <source>
        <strain evidence="1 2">ETA_A8</strain>
    </source>
</reference>
<name>A0A517YP17_9BACT</name>
<evidence type="ECO:0000313" key="1">
    <source>
        <dbReference type="EMBL" id="QDU31964.1"/>
    </source>
</evidence>
<gene>
    <name evidence="1" type="ORF">ETAA8_71260</name>
</gene>